<feature type="domain" description="Hint" evidence="1">
    <location>
        <begin position="773"/>
        <end position="891"/>
    </location>
</feature>
<name>A0ABV9I258_9FLAO</name>
<evidence type="ECO:0000313" key="2">
    <source>
        <dbReference type="EMBL" id="MFC4636192.1"/>
    </source>
</evidence>
<protein>
    <recommendedName>
        <fullName evidence="1">Hint domain-containing protein</fullName>
    </recommendedName>
</protein>
<dbReference type="PROSITE" id="PS50817">
    <property type="entry name" value="INTEIN_N_TER"/>
    <property type="match status" value="1"/>
</dbReference>
<gene>
    <name evidence="2" type="ORF">ACFO3O_19955</name>
</gene>
<keyword evidence="3" id="KW-1185">Reference proteome</keyword>
<reference evidence="3" key="1">
    <citation type="journal article" date="2019" name="Int. J. Syst. Evol. Microbiol.">
        <title>The Global Catalogue of Microorganisms (GCM) 10K type strain sequencing project: providing services to taxonomists for standard genome sequencing and annotation.</title>
        <authorList>
            <consortium name="The Broad Institute Genomics Platform"/>
            <consortium name="The Broad Institute Genome Sequencing Center for Infectious Disease"/>
            <person name="Wu L."/>
            <person name="Ma J."/>
        </authorList>
    </citation>
    <scope>NUCLEOTIDE SEQUENCE [LARGE SCALE GENOMIC DNA]</scope>
    <source>
        <strain evidence="3">YJ-61-S</strain>
    </source>
</reference>
<dbReference type="Gene3D" id="2.60.40.10">
    <property type="entry name" value="Immunoglobulins"/>
    <property type="match status" value="1"/>
</dbReference>
<dbReference type="EMBL" id="JBHSFV010000016">
    <property type="protein sequence ID" value="MFC4636192.1"/>
    <property type="molecule type" value="Genomic_DNA"/>
</dbReference>
<dbReference type="Proteomes" id="UP001596043">
    <property type="component" value="Unassembled WGS sequence"/>
</dbReference>
<evidence type="ECO:0000259" key="1">
    <source>
        <dbReference type="SMART" id="SM00306"/>
    </source>
</evidence>
<dbReference type="Pfam" id="PF22352">
    <property type="entry name" value="K319L-like_PKD"/>
    <property type="match status" value="1"/>
</dbReference>
<accession>A0ABV9I258</accession>
<dbReference type="SUPFAM" id="SSF51294">
    <property type="entry name" value="Hedgehog/intein (Hint) domain"/>
    <property type="match status" value="1"/>
</dbReference>
<organism evidence="2 3">
    <name type="scientific">Dokdonia ponticola</name>
    <dbReference type="NCBI Taxonomy" id="2041041"/>
    <lineage>
        <taxon>Bacteria</taxon>
        <taxon>Pseudomonadati</taxon>
        <taxon>Bacteroidota</taxon>
        <taxon>Flavobacteriia</taxon>
        <taxon>Flavobacteriales</taxon>
        <taxon>Flavobacteriaceae</taxon>
        <taxon>Dokdonia</taxon>
    </lineage>
</organism>
<dbReference type="Gene3D" id="2.170.16.10">
    <property type="entry name" value="Hedgehog/Intein (Hint) domain"/>
    <property type="match status" value="1"/>
</dbReference>
<dbReference type="InterPro" id="IPR006141">
    <property type="entry name" value="Intein_N"/>
</dbReference>
<sequence length="943" mass="102219">MKKINFTNAGGFPLEQETLARLQAAYKDELYEMLKRNFDISNDQNYILSEPTDTLNGWFVINGILHLMEPGAFAPTNFIKTSETITKLRFGDGVYQPAYTDYTVEYINGDEVPVGYFDDVANDSNIEVNGLQDFSIALPNERKLRYYDITNLSNNPDRFQRIGFLPINGSKPMEGDLDMGGNQLSNLDTLETALATLRAKFFNFGFSAERGAPGRALVDESLSVDMQVDRDTALHLNYNSDWEKTVIGGEIILPEFAENSTSLRKSPLLIDSKGNVCKGSASENIPLGLIALWYNANQPIPPGWVLCNAANEGLIGNITVPNLSSNQLTPTTVDAPVADVNTVDYIIYVGRDTPTINALIVDTLRNSKTVERTLSSGQTSFDATANPFQLEATLENLTLQGWTQVSGPPSATITTPNSENTTITGNLAIGAYVYQVSGVDTLGAVFTDQVTITIRESNMPPVFNSIVNTTSGVNVTNDMNIELTSNLILQEDISSELIDSQLNRASQDQADTDIIDVSRQQVLGRAAFRVGVSDPDGNIFSPNVSVVARIRRADGTVQVIQPVLIEDVSTSSVSSSVDQSLVRFFDFRILGLTATDILEFVATDEGGAETVKSYTISFNIEPSISLSQTGPTLTTVTGDKAKFFDVRIQGTPNATVSLVASRLLSSAVASVITITNTGTSPASFTLNTINTPFNVLLDATGVRTIRVTHQMTIPSLTTINNGTTYTLNSRIELASNSSNGLNLRFAFTLTGLIDIEPIDDTPIDDFPIGGGGGGCFDVNTYVSLASGHAKKLKNVELGEMLVGLDFPNRTDASSGNYFNWIGKLSEAVETPVKVINKRTLTVASYFEIVTKDGRVLKVTGDHPLLASRDGSQVQWLPAQSINEAMSLVDKKGTLKGVQSITWISEPLEVATIDVEDVDNYVIAGVVAHNKEIISEEIESPQVR</sequence>
<evidence type="ECO:0000313" key="3">
    <source>
        <dbReference type="Proteomes" id="UP001596043"/>
    </source>
</evidence>
<dbReference type="InterPro" id="IPR036844">
    <property type="entry name" value="Hint_dom_sf"/>
</dbReference>
<dbReference type="RefSeq" id="WP_379982150.1">
    <property type="nucleotide sequence ID" value="NZ_JBHSFV010000016.1"/>
</dbReference>
<dbReference type="SMART" id="SM00306">
    <property type="entry name" value="HintN"/>
    <property type="match status" value="1"/>
</dbReference>
<dbReference type="InterPro" id="IPR003587">
    <property type="entry name" value="Hint_dom_N"/>
</dbReference>
<comment type="caution">
    <text evidence="2">The sequence shown here is derived from an EMBL/GenBank/DDBJ whole genome shotgun (WGS) entry which is preliminary data.</text>
</comment>
<dbReference type="InterPro" id="IPR013783">
    <property type="entry name" value="Ig-like_fold"/>
</dbReference>
<dbReference type="CDD" id="cd00081">
    <property type="entry name" value="Hint"/>
    <property type="match status" value="1"/>
</dbReference>
<proteinExistence type="predicted"/>